<sequence length="62" mass="6357">MACRQRWADLFSGATGPPSRRCSKAAGGLNAARRAIPSSNNTWAAPPAQGPQTRPGPASHSG</sequence>
<evidence type="ECO:0000313" key="3">
    <source>
        <dbReference type="Proteomes" id="UP000800036"/>
    </source>
</evidence>
<dbReference type="EMBL" id="ML976778">
    <property type="protein sequence ID" value="KAF1964729.1"/>
    <property type="molecule type" value="Genomic_DNA"/>
</dbReference>
<dbReference type="AlphaFoldDB" id="A0A6A5ULC5"/>
<proteinExistence type="predicted"/>
<evidence type="ECO:0000256" key="1">
    <source>
        <dbReference type="SAM" id="MobiDB-lite"/>
    </source>
</evidence>
<dbReference type="Proteomes" id="UP000800036">
    <property type="component" value="Unassembled WGS sequence"/>
</dbReference>
<evidence type="ECO:0000313" key="2">
    <source>
        <dbReference type="EMBL" id="KAF1964729.1"/>
    </source>
</evidence>
<accession>A0A6A5ULC5</accession>
<reference evidence="2" key="1">
    <citation type="journal article" date="2020" name="Stud. Mycol.">
        <title>101 Dothideomycetes genomes: a test case for predicting lifestyles and emergence of pathogens.</title>
        <authorList>
            <person name="Haridas S."/>
            <person name="Albert R."/>
            <person name="Binder M."/>
            <person name="Bloem J."/>
            <person name="Labutti K."/>
            <person name="Salamov A."/>
            <person name="Andreopoulos B."/>
            <person name="Baker S."/>
            <person name="Barry K."/>
            <person name="Bills G."/>
            <person name="Bluhm B."/>
            <person name="Cannon C."/>
            <person name="Castanera R."/>
            <person name="Culley D."/>
            <person name="Daum C."/>
            <person name="Ezra D."/>
            <person name="Gonzalez J."/>
            <person name="Henrissat B."/>
            <person name="Kuo A."/>
            <person name="Liang C."/>
            <person name="Lipzen A."/>
            <person name="Lutzoni F."/>
            <person name="Magnuson J."/>
            <person name="Mondo S."/>
            <person name="Nolan M."/>
            <person name="Ohm R."/>
            <person name="Pangilinan J."/>
            <person name="Park H.-J."/>
            <person name="Ramirez L."/>
            <person name="Alfaro M."/>
            <person name="Sun H."/>
            <person name="Tritt A."/>
            <person name="Yoshinaga Y."/>
            <person name="Zwiers L.-H."/>
            <person name="Turgeon B."/>
            <person name="Goodwin S."/>
            <person name="Spatafora J."/>
            <person name="Crous P."/>
            <person name="Grigoriev I."/>
        </authorList>
    </citation>
    <scope>NUCLEOTIDE SEQUENCE</scope>
    <source>
        <strain evidence="2">CBS 107.79</strain>
    </source>
</reference>
<protein>
    <submittedName>
        <fullName evidence="2">Uncharacterized protein</fullName>
    </submittedName>
</protein>
<organism evidence="2 3">
    <name type="scientific">Bimuria novae-zelandiae CBS 107.79</name>
    <dbReference type="NCBI Taxonomy" id="1447943"/>
    <lineage>
        <taxon>Eukaryota</taxon>
        <taxon>Fungi</taxon>
        <taxon>Dikarya</taxon>
        <taxon>Ascomycota</taxon>
        <taxon>Pezizomycotina</taxon>
        <taxon>Dothideomycetes</taxon>
        <taxon>Pleosporomycetidae</taxon>
        <taxon>Pleosporales</taxon>
        <taxon>Massarineae</taxon>
        <taxon>Didymosphaeriaceae</taxon>
        <taxon>Bimuria</taxon>
    </lineage>
</organism>
<keyword evidence="3" id="KW-1185">Reference proteome</keyword>
<gene>
    <name evidence="2" type="ORF">BU23DRAFT_561698</name>
</gene>
<name>A0A6A5ULC5_9PLEO</name>
<feature type="region of interest" description="Disordered" evidence="1">
    <location>
        <begin position="1"/>
        <end position="62"/>
    </location>
</feature>